<dbReference type="RefSeq" id="WP_094034001.1">
    <property type="nucleotide sequence ID" value="NZ_CP022540.1"/>
</dbReference>
<dbReference type="KEGG" id="aht:ANTHELSMS3_01096"/>
<keyword evidence="4" id="KW-1185">Reference proteome</keyword>
<keyword evidence="3" id="KW-0413">Isomerase</keyword>
<evidence type="ECO:0000313" key="3">
    <source>
        <dbReference type="EMBL" id="ASP19811.1"/>
    </source>
</evidence>
<proteinExistence type="predicted"/>
<dbReference type="InterPro" id="IPR001509">
    <property type="entry name" value="Epimerase_deHydtase"/>
</dbReference>
<dbReference type="AlphaFoldDB" id="A0A222E1H5"/>
<feature type="domain" description="NAD-dependent epimerase/dehydratase" evidence="2">
    <location>
        <begin position="4"/>
        <end position="237"/>
    </location>
</feature>
<dbReference type="Proteomes" id="UP000203589">
    <property type="component" value="Chromosome"/>
</dbReference>
<name>A0A222E1H5_9RHOB</name>
<sequence>MPTALVTGSAGFIGYHVCARLLNEGWRVIGLDARTDYYDVTLKDARHARLAPLGDFVPELGRVEDPGRMAALFERERPDVVIHLAAQAGVRYSIENPRSYLESNIIGTFEILEAARAHPPRHLLLASTSSAYGANTSMPYNETDRADYQMSFYAATKKSTESMAHSYAHLYGLPTTMFRFFTVYGPWGRPDMALFKFTKAILQGTPIEVYNYGDMSRDFTYIDDLVEGIRLLMDAVPERPEDGIVPEGDSLSPVAPYRVVNVGNSEPVQLTAFIEAIEQATGLSAQRNLMPMQPGDVPATWADAALLRSLTGYTPATPVHEGVARFVEWYRSYYPRNSCDPQMK</sequence>
<protein>
    <submittedName>
        <fullName evidence="3">UDP-glucose 4-epimerase</fullName>
        <ecNumber evidence="3">5.1.3.2</ecNumber>
    </submittedName>
</protein>
<dbReference type="EMBL" id="CP022540">
    <property type="protein sequence ID" value="ASP19811.1"/>
    <property type="molecule type" value="Genomic_DNA"/>
</dbReference>
<evidence type="ECO:0000313" key="4">
    <source>
        <dbReference type="Proteomes" id="UP000203589"/>
    </source>
</evidence>
<evidence type="ECO:0000259" key="2">
    <source>
        <dbReference type="Pfam" id="PF01370"/>
    </source>
</evidence>
<dbReference type="PRINTS" id="PR01713">
    <property type="entry name" value="NUCEPIMERASE"/>
</dbReference>
<evidence type="ECO:0000256" key="1">
    <source>
        <dbReference type="ARBA" id="ARBA00023027"/>
    </source>
</evidence>
<dbReference type="SUPFAM" id="SSF51735">
    <property type="entry name" value="NAD(P)-binding Rossmann-fold domains"/>
    <property type="match status" value="1"/>
</dbReference>
<keyword evidence="1" id="KW-0520">NAD</keyword>
<dbReference type="OrthoDB" id="9801785at2"/>
<dbReference type="InterPro" id="IPR036291">
    <property type="entry name" value="NAD(P)-bd_dom_sf"/>
</dbReference>
<reference evidence="3 4" key="1">
    <citation type="submission" date="2017-07" db="EMBL/GenBank/DDBJ databases">
        <title>Genome Sequence of Antarctobacter heliothermus Strain SMS3 Isolated from a culture of the Diatom Skeletonema marinoi.</title>
        <authorList>
            <person name="Topel M."/>
            <person name="Pinder M.I.M."/>
            <person name="Johansson O.N."/>
            <person name="Kourtchenko O."/>
            <person name="Godhe A."/>
            <person name="Clarke A.K."/>
        </authorList>
    </citation>
    <scope>NUCLEOTIDE SEQUENCE [LARGE SCALE GENOMIC DNA]</scope>
    <source>
        <strain evidence="3 4">SMS3</strain>
    </source>
</reference>
<dbReference type="Pfam" id="PF01370">
    <property type="entry name" value="Epimerase"/>
    <property type="match status" value="1"/>
</dbReference>
<dbReference type="GO" id="GO:0003978">
    <property type="term" value="F:UDP-glucose 4-epimerase activity"/>
    <property type="evidence" value="ECO:0007669"/>
    <property type="project" value="UniProtKB-EC"/>
</dbReference>
<organism evidence="3 4">
    <name type="scientific">Antarctobacter heliothermus</name>
    <dbReference type="NCBI Taxonomy" id="74033"/>
    <lineage>
        <taxon>Bacteria</taxon>
        <taxon>Pseudomonadati</taxon>
        <taxon>Pseudomonadota</taxon>
        <taxon>Alphaproteobacteria</taxon>
        <taxon>Rhodobacterales</taxon>
        <taxon>Roseobacteraceae</taxon>
        <taxon>Antarctobacter</taxon>
    </lineage>
</organism>
<dbReference type="EC" id="5.1.3.2" evidence="3"/>
<dbReference type="Gene3D" id="3.40.50.720">
    <property type="entry name" value="NAD(P)-binding Rossmann-like Domain"/>
    <property type="match status" value="1"/>
</dbReference>
<dbReference type="PANTHER" id="PTHR43574">
    <property type="entry name" value="EPIMERASE-RELATED"/>
    <property type="match status" value="1"/>
</dbReference>
<accession>A0A222E1H5</accession>
<gene>
    <name evidence="3" type="primary">galE1</name>
    <name evidence="3" type="ORF">ANTHELSMS3_01096</name>
</gene>